<dbReference type="InterPro" id="IPR000719">
    <property type="entry name" value="Prot_kinase_dom"/>
</dbReference>
<dbReference type="CDD" id="cd14066">
    <property type="entry name" value="STKc_IRAK"/>
    <property type="match status" value="1"/>
</dbReference>
<dbReference type="PROSITE" id="PS00108">
    <property type="entry name" value="PROTEIN_KINASE_ST"/>
    <property type="match status" value="1"/>
</dbReference>
<keyword evidence="5" id="KW-0433">Leucine-rich repeat</keyword>
<keyword evidence="12 18" id="KW-0067">ATP-binding</keyword>
<evidence type="ECO:0000256" key="7">
    <source>
        <dbReference type="ARBA" id="ARBA00022692"/>
    </source>
</evidence>
<keyword evidence="7 19" id="KW-0812">Transmembrane</keyword>
<feature type="signal peptide" evidence="20">
    <location>
        <begin position="1"/>
        <end position="30"/>
    </location>
</feature>
<dbReference type="GO" id="GO:0016020">
    <property type="term" value="C:membrane"/>
    <property type="evidence" value="ECO:0007669"/>
    <property type="project" value="UniProtKB-SubCell"/>
</dbReference>
<dbReference type="SUPFAM" id="SSF56112">
    <property type="entry name" value="Protein kinase-like (PK-like)"/>
    <property type="match status" value="1"/>
</dbReference>
<evidence type="ECO:0000256" key="6">
    <source>
        <dbReference type="ARBA" id="ARBA00022679"/>
    </source>
</evidence>
<dbReference type="InterPro" id="IPR001245">
    <property type="entry name" value="Ser-Thr/Tyr_kinase_cat_dom"/>
</dbReference>
<dbReference type="GO" id="GO:0004674">
    <property type="term" value="F:protein serine/threonine kinase activity"/>
    <property type="evidence" value="ECO:0007669"/>
    <property type="project" value="UniProtKB-KW"/>
</dbReference>
<keyword evidence="3" id="KW-0723">Serine/threonine-protein kinase</keyword>
<evidence type="ECO:0000256" key="1">
    <source>
        <dbReference type="ARBA" id="ARBA00004167"/>
    </source>
</evidence>
<feature type="domain" description="Protein kinase" evidence="21">
    <location>
        <begin position="578"/>
        <end position="851"/>
    </location>
</feature>
<protein>
    <recommendedName>
        <fullName evidence="2">non-specific serine/threonine protein kinase</fullName>
        <ecNumber evidence="2">2.7.11.1</ecNumber>
    </recommendedName>
</protein>
<evidence type="ECO:0000256" key="10">
    <source>
        <dbReference type="ARBA" id="ARBA00022741"/>
    </source>
</evidence>
<keyword evidence="22" id="KW-1185">Reference proteome</keyword>
<dbReference type="PANTHER" id="PTHR45631">
    <property type="entry name" value="OS07G0107800 PROTEIN-RELATED"/>
    <property type="match status" value="1"/>
</dbReference>
<dbReference type="PROSITE" id="PS50011">
    <property type="entry name" value="PROTEIN_KINASE_DOM"/>
    <property type="match status" value="1"/>
</dbReference>
<reference evidence="22" key="1">
    <citation type="journal article" date="2020" name="Plant Biotechnol. J.">
        <title>The pomegranate (Punica granatum L.) draft genome dissects genetic divergence between soft- and hard-seeded cultivars.</title>
        <authorList>
            <person name="Luo X."/>
            <person name="Li H."/>
            <person name="Wu Z."/>
            <person name="Yao W."/>
            <person name="Zhao P."/>
            <person name="Cao D."/>
            <person name="Yu H."/>
            <person name="Li K."/>
            <person name="Poudel K."/>
            <person name="Zhao D."/>
            <person name="Zhang F."/>
            <person name="Xia X."/>
            <person name="Chen L."/>
            <person name="Wang Q."/>
            <person name="Jing D."/>
            <person name="Cao S."/>
        </authorList>
    </citation>
    <scope>NUCLEOTIDE SEQUENCE [LARGE SCALE GENOMIC DNA]</scope>
    <source>
        <strain evidence="22">cv. Tunisia</strain>
    </source>
</reference>
<dbReference type="EC" id="2.7.11.1" evidence="2"/>
<evidence type="ECO:0000256" key="18">
    <source>
        <dbReference type="PROSITE-ProRule" id="PRU10141"/>
    </source>
</evidence>
<evidence type="ECO:0000256" key="5">
    <source>
        <dbReference type="ARBA" id="ARBA00022614"/>
    </source>
</evidence>
<keyword evidence="14 19" id="KW-0472">Membrane</keyword>
<keyword evidence="6" id="KW-0808">Transferase</keyword>
<evidence type="ECO:0000256" key="12">
    <source>
        <dbReference type="ARBA" id="ARBA00022840"/>
    </source>
</evidence>
<dbReference type="Pfam" id="PF12819">
    <property type="entry name" value="Malectin_like"/>
    <property type="match status" value="1"/>
</dbReference>
<dbReference type="GeneID" id="116193544"/>
<feature type="binding site" evidence="18">
    <location>
        <position position="606"/>
    </location>
    <ligand>
        <name>ATP</name>
        <dbReference type="ChEBI" id="CHEBI:30616"/>
    </ligand>
</feature>
<dbReference type="RefSeq" id="XP_031378149.1">
    <property type="nucleotide sequence ID" value="XM_031522289.1"/>
</dbReference>
<comment type="catalytic activity">
    <reaction evidence="17">
        <text>L-seryl-[protein] + ATP = O-phospho-L-seryl-[protein] + ADP + H(+)</text>
        <dbReference type="Rhea" id="RHEA:17989"/>
        <dbReference type="Rhea" id="RHEA-COMP:9863"/>
        <dbReference type="Rhea" id="RHEA-COMP:11604"/>
        <dbReference type="ChEBI" id="CHEBI:15378"/>
        <dbReference type="ChEBI" id="CHEBI:29999"/>
        <dbReference type="ChEBI" id="CHEBI:30616"/>
        <dbReference type="ChEBI" id="CHEBI:83421"/>
        <dbReference type="ChEBI" id="CHEBI:456216"/>
        <dbReference type="EC" id="2.7.11.1"/>
    </reaction>
</comment>
<evidence type="ECO:0000256" key="15">
    <source>
        <dbReference type="ARBA" id="ARBA00023170"/>
    </source>
</evidence>
<dbReference type="Pfam" id="PF13855">
    <property type="entry name" value="LRR_8"/>
    <property type="match status" value="1"/>
</dbReference>
<keyword evidence="9" id="KW-0677">Repeat</keyword>
<dbReference type="PANTHER" id="PTHR45631:SF143">
    <property type="entry name" value="LEUCINE-RICH REPEAT PROTEIN KINASE"/>
    <property type="match status" value="1"/>
</dbReference>
<dbReference type="GO" id="GO:0005524">
    <property type="term" value="F:ATP binding"/>
    <property type="evidence" value="ECO:0007669"/>
    <property type="project" value="UniProtKB-UniRule"/>
</dbReference>
<evidence type="ECO:0000259" key="21">
    <source>
        <dbReference type="PROSITE" id="PS50011"/>
    </source>
</evidence>
<evidence type="ECO:0000256" key="8">
    <source>
        <dbReference type="ARBA" id="ARBA00022729"/>
    </source>
</evidence>
<evidence type="ECO:0000256" key="2">
    <source>
        <dbReference type="ARBA" id="ARBA00012513"/>
    </source>
</evidence>
<name>A0A6P8C6M6_PUNGR</name>
<dbReference type="FunFam" id="3.30.200.20:FF:000394">
    <property type="entry name" value="Leucine-rich repeat receptor-like protein kinase"/>
    <property type="match status" value="1"/>
</dbReference>
<evidence type="ECO:0000256" key="19">
    <source>
        <dbReference type="SAM" id="Phobius"/>
    </source>
</evidence>
<comment type="subcellular location">
    <subcellularLocation>
        <location evidence="1">Membrane</location>
        <topology evidence="1">Single-pass membrane protein</topology>
    </subcellularLocation>
</comment>
<evidence type="ECO:0000256" key="17">
    <source>
        <dbReference type="ARBA" id="ARBA00048679"/>
    </source>
</evidence>
<evidence type="ECO:0000256" key="16">
    <source>
        <dbReference type="ARBA" id="ARBA00047899"/>
    </source>
</evidence>
<dbReference type="InterPro" id="IPR032675">
    <property type="entry name" value="LRR_dom_sf"/>
</dbReference>
<dbReference type="PROSITE" id="PS00107">
    <property type="entry name" value="PROTEIN_KINASE_ATP"/>
    <property type="match status" value="1"/>
</dbReference>
<keyword evidence="11" id="KW-0418">Kinase</keyword>
<dbReference type="FunFam" id="1.10.510.10:FF:000146">
    <property type="entry name" value="LRR receptor-like serine/threonine-protein kinase IOS1"/>
    <property type="match status" value="1"/>
</dbReference>
<evidence type="ECO:0000256" key="20">
    <source>
        <dbReference type="SAM" id="SignalP"/>
    </source>
</evidence>
<evidence type="ECO:0000256" key="11">
    <source>
        <dbReference type="ARBA" id="ARBA00022777"/>
    </source>
</evidence>
<feature type="transmembrane region" description="Helical" evidence="19">
    <location>
        <begin position="519"/>
        <end position="541"/>
    </location>
</feature>
<dbReference type="InterPro" id="IPR017441">
    <property type="entry name" value="Protein_kinase_ATP_BS"/>
</dbReference>
<dbReference type="Gene3D" id="3.80.10.10">
    <property type="entry name" value="Ribonuclease Inhibitor"/>
    <property type="match status" value="1"/>
</dbReference>
<evidence type="ECO:0000313" key="23">
    <source>
        <dbReference type="RefSeq" id="XP_031378149.1"/>
    </source>
</evidence>
<reference evidence="23" key="2">
    <citation type="submission" date="2025-08" db="UniProtKB">
        <authorList>
            <consortium name="RefSeq"/>
        </authorList>
    </citation>
    <scope>IDENTIFICATION</scope>
    <source>
        <tissue evidence="23">Leaf</tissue>
    </source>
</reference>
<dbReference type="OrthoDB" id="2017114at2759"/>
<proteinExistence type="predicted"/>
<dbReference type="SMART" id="SM00220">
    <property type="entry name" value="S_TKc"/>
    <property type="match status" value="1"/>
</dbReference>
<dbReference type="InterPro" id="IPR008271">
    <property type="entry name" value="Ser/Thr_kinase_AS"/>
</dbReference>
<evidence type="ECO:0000256" key="9">
    <source>
        <dbReference type="ARBA" id="ARBA00022737"/>
    </source>
</evidence>
<evidence type="ECO:0000313" key="22">
    <source>
        <dbReference type="Proteomes" id="UP000515151"/>
    </source>
</evidence>
<keyword evidence="4" id="KW-0597">Phosphoprotein</keyword>
<comment type="catalytic activity">
    <reaction evidence="16">
        <text>L-threonyl-[protein] + ATP = O-phospho-L-threonyl-[protein] + ADP + H(+)</text>
        <dbReference type="Rhea" id="RHEA:46608"/>
        <dbReference type="Rhea" id="RHEA-COMP:11060"/>
        <dbReference type="Rhea" id="RHEA-COMP:11605"/>
        <dbReference type="ChEBI" id="CHEBI:15378"/>
        <dbReference type="ChEBI" id="CHEBI:30013"/>
        <dbReference type="ChEBI" id="CHEBI:30616"/>
        <dbReference type="ChEBI" id="CHEBI:61977"/>
        <dbReference type="ChEBI" id="CHEBI:456216"/>
        <dbReference type="EC" id="2.7.11.1"/>
    </reaction>
</comment>
<dbReference type="InterPro" id="IPR011009">
    <property type="entry name" value="Kinase-like_dom_sf"/>
</dbReference>
<dbReference type="Gene3D" id="3.30.200.20">
    <property type="entry name" value="Phosphorylase Kinase, domain 1"/>
    <property type="match status" value="1"/>
</dbReference>
<feature type="chain" id="PRO_5028310674" description="non-specific serine/threonine protein kinase" evidence="20">
    <location>
        <begin position="31"/>
        <end position="892"/>
    </location>
</feature>
<organism evidence="22 23">
    <name type="scientific">Punica granatum</name>
    <name type="common">Pomegranate</name>
    <dbReference type="NCBI Taxonomy" id="22663"/>
    <lineage>
        <taxon>Eukaryota</taxon>
        <taxon>Viridiplantae</taxon>
        <taxon>Streptophyta</taxon>
        <taxon>Embryophyta</taxon>
        <taxon>Tracheophyta</taxon>
        <taxon>Spermatophyta</taxon>
        <taxon>Magnoliopsida</taxon>
        <taxon>eudicotyledons</taxon>
        <taxon>Gunneridae</taxon>
        <taxon>Pentapetalae</taxon>
        <taxon>rosids</taxon>
        <taxon>malvids</taxon>
        <taxon>Myrtales</taxon>
        <taxon>Lythraceae</taxon>
        <taxon>Punica</taxon>
    </lineage>
</organism>
<dbReference type="Pfam" id="PF07714">
    <property type="entry name" value="PK_Tyr_Ser-Thr"/>
    <property type="match status" value="1"/>
</dbReference>
<dbReference type="FunFam" id="3.80.10.10:FF:000129">
    <property type="entry name" value="Leucine-rich repeat receptor-like kinase"/>
    <property type="match status" value="1"/>
</dbReference>
<keyword evidence="13 19" id="KW-1133">Transmembrane helix</keyword>
<keyword evidence="15" id="KW-0675">Receptor</keyword>
<evidence type="ECO:0000256" key="13">
    <source>
        <dbReference type="ARBA" id="ARBA00022989"/>
    </source>
</evidence>
<gene>
    <name evidence="23" type="primary">LOC116193544</name>
</gene>
<keyword evidence="8 20" id="KW-0732">Signal</keyword>
<dbReference type="Gene3D" id="1.10.510.10">
    <property type="entry name" value="Transferase(Phosphotransferase) domain 1"/>
    <property type="match status" value="1"/>
</dbReference>
<dbReference type="SUPFAM" id="SSF52058">
    <property type="entry name" value="L domain-like"/>
    <property type="match status" value="1"/>
</dbReference>
<evidence type="ECO:0000256" key="4">
    <source>
        <dbReference type="ARBA" id="ARBA00022553"/>
    </source>
</evidence>
<dbReference type="InterPro" id="IPR024788">
    <property type="entry name" value="Malectin-like_Carb-bd_dom"/>
</dbReference>
<dbReference type="Proteomes" id="UP000515151">
    <property type="component" value="Chromosome 2"/>
</dbReference>
<evidence type="ECO:0000256" key="3">
    <source>
        <dbReference type="ARBA" id="ARBA00022527"/>
    </source>
</evidence>
<dbReference type="AlphaFoldDB" id="A0A6P8C6M6"/>
<evidence type="ECO:0000256" key="14">
    <source>
        <dbReference type="ARBA" id="ARBA00023136"/>
    </source>
</evidence>
<sequence>MMMAGKNKTLFGSIELLLLLWIAATVSVHGQLQTGFISIDCGGPVNFRYVDIDTGISYSTDGDHIDSGINRNISSKYAYPNNPNLPQTLSDLRSFPHGDKNCYSLRPADGNASLNLIRASFLYGDYDGLNNPPQFNLYLDASLWATIKFKNSSDVVTTEIVRFATSNVVYVCLVNTGNGVPFISGLELRPLNRSIYITENREFSSLVLFERLNIGSSNSSSRYQDDIYDRIWPSYMTPSWDQVNTSMAINTNENGYKAPFQVIHSAARPKNGTGSLELQWTSSDENDQFFIFLYFAEVEALQKNQSRKFNVSWNGSQLFGPFTPRYLYATTLANPKALVGKNHRISIDKTDDSTLPPILNAVEIYRAMMVEEFLTNSADVDAIYSVKSTYRINKNWGADPCGPQNYSWEGLTCNYSFSVPPRIVSLNLSSSGLSGTITSAFAQLSSLESLDLSNNSLSGPVPQILNKLKFLNFLNLKGNQFSGTVPEDLIKRSNDGSLTLSVDNQNLCGSDSCKRKKKILIPIIVPLSIALILIVALLILLNLRRKRKLENNPSDKERRYIASKKRHFTYAEVVTITNNFQTVIGKGGFGNVYLGQMRDGTKVAVKMLSPSSSQGPREFEAEAELLLTVHHRNLASFIGYCDDLMNMALIYEYLANGNLKNFLSDRSSSVLTWELRLRIAIDAAQGLEYLHHGCKPPIIHRDVKTANILLSENMDAKIADFGLSKVVPSDGHSQVMTAVMGTTGYLDPEYYITQKLNEKSDVYSFGVVLLELITGQSAIIKGEEHIHILEYVSPFLEQSDIKGLIDQRLHGDFDNSSIGKALDIAIACTASRSIERPKMSDVLLELKHCLEVELSSGRERSSGPREEICTRVSISLEISSTDFSSMTGPSPR</sequence>
<keyword evidence="10 18" id="KW-0547">Nucleotide-binding</keyword>
<accession>A0A6P8C6M6</accession>
<dbReference type="InterPro" id="IPR001611">
    <property type="entry name" value="Leu-rich_rpt"/>
</dbReference>